<evidence type="ECO:0000259" key="13">
    <source>
        <dbReference type="Pfam" id="PF04452"/>
    </source>
</evidence>
<dbReference type="Pfam" id="PF20260">
    <property type="entry name" value="PUA_4"/>
    <property type="match status" value="1"/>
</dbReference>
<dbReference type="InterPro" id="IPR046887">
    <property type="entry name" value="RsmE_PUA-like"/>
</dbReference>
<dbReference type="NCBIfam" id="NF008692">
    <property type="entry name" value="PRK11713.1-5"/>
    <property type="match status" value="1"/>
</dbReference>
<dbReference type="InterPro" id="IPR029028">
    <property type="entry name" value="Alpha/beta_knot_MTases"/>
</dbReference>
<evidence type="ECO:0000256" key="2">
    <source>
        <dbReference type="ARBA" id="ARBA00005528"/>
    </source>
</evidence>
<dbReference type="PANTHER" id="PTHR30027">
    <property type="entry name" value="RIBOSOMAL RNA SMALL SUBUNIT METHYLTRANSFERASE E"/>
    <property type="match status" value="1"/>
</dbReference>
<dbReference type="GO" id="GO:0070475">
    <property type="term" value="P:rRNA base methylation"/>
    <property type="evidence" value="ECO:0007669"/>
    <property type="project" value="TreeGrafter"/>
</dbReference>
<organism evidence="15 16">
    <name type="scientific">Alkalibaculum bacchi</name>
    <dbReference type="NCBI Taxonomy" id="645887"/>
    <lineage>
        <taxon>Bacteria</taxon>
        <taxon>Bacillati</taxon>
        <taxon>Bacillota</taxon>
        <taxon>Clostridia</taxon>
        <taxon>Eubacteriales</taxon>
        <taxon>Eubacteriaceae</taxon>
        <taxon>Alkalibaculum</taxon>
    </lineage>
</organism>
<comment type="similarity">
    <text evidence="2 12">Belongs to the RNA methyltransferase RsmE family.</text>
</comment>
<dbReference type="PIRSF" id="PIRSF015601">
    <property type="entry name" value="MTase_slr0722"/>
    <property type="match status" value="1"/>
</dbReference>
<dbReference type="EMBL" id="QNRX01000002">
    <property type="protein sequence ID" value="RBP68920.1"/>
    <property type="molecule type" value="Genomic_DNA"/>
</dbReference>
<keyword evidence="6 12" id="KW-0698">rRNA processing</keyword>
<evidence type="ECO:0000256" key="8">
    <source>
        <dbReference type="ARBA" id="ARBA00022679"/>
    </source>
</evidence>
<dbReference type="OrthoDB" id="9815641at2"/>
<dbReference type="NCBIfam" id="TIGR00046">
    <property type="entry name" value="RsmE family RNA methyltransferase"/>
    <property type="match status" value="1"/>
</dbReference>
<gene>
    <name evidence="15" type="ORF">DES36_10260</name>
</gene>
<keyword evidence="7 12" id="KW-0489">Methyltransferase</keyword>
<dbReference type="Pfam" id="PF04452">
    <property type="entry name" value="Methyltrans_RNA"/>
    <property type="match status" value="1"/>
</dbReference>
<evidence type="ECO:0000256" key="1">
    <source>
        <dbReference type="ARBA" id="ARBA00004496"/>
    </source>
</evidence>
<keyword evidence="9 12" id="KW-0949">S-adenosyl-L-methionine</keyword>
<feature type="domain" description="Ribosomal RNA small subunit methyltransferase E methyltransferase" evidence="13">
    <location>
        <begin position="73"/>
        <end position="237"/>
    </location>
</feature>
<evidence type="ECO:0000256" key="3">
    <source>
        <dbReference type="ARBA" id="ARBA00012328"/>
    </source>
</evidence>
<evidence type="ECO:0000256" key="12">
    <source>
        <dbReference type="PIRNR" id="PIRNR015601"/>
    </source>
</evidence>
<evidence type="ECO:0000256" key="10">
    <source>
        <dbReference type="ARBA" id="ARBA00025699"/>
    </source>
</evidence>
<evidence type="ECO:0000259" key="14">
    <source>
        <dbReference type="Pfam" id="PF20260"/>
    </source>
</evidence>
<dbReference type="GO" id="GO:0070042">
    <property type="term" value="F:rRNA (uridine-N3-)-methyltransferase activity"/>
    <property type="evidence" value="ECO:0007669"/>
    <property type="project" value="TreeGrafter"/>
</dbReference>
<dbReference type="InterPro" id="IPR046886">
    <property type="entry name" value="RsmE_MTase_dom"/>
</dbReference>
<accession>A0A366IG83</accession>
<evidence type="ECO:0000313" key="15">
    <source>
        <dbReference type="EMBL" id="RBP68920.1"/>
    </source>
</evidence>
<comment type="function">
    <text evidence="10 12">Specifically methylates the N3 position of the uracil ring of uridine 1498 (m3U1498) in 16S rRNA. Acts on the fully assembled 30S ribosomal subunit.</text>
</comment>
<sequence>MHRFFIEDHQIVDEQVYISGENHEHMTKSLRVKIGEKVELSNGKGLEYIATVQEIDKNQVLLEIIEKTTNSSEMPVKITLYQGLPKATKMDLIVQKTVELGVTNIVPVIMERTIVEMDKKANKKIERWQKISEEAAKQSKRGIIPIIKPVVKLKNIDKEFEKNDLNLIAYENEDDSNLKKILEAHNKVQKIGVLIGPEGGISEKEAQYLKELKAKSISLGKRILRTETAGMAALSMLVYHFEL</sequence>
<dbReference type="CDD" id="cd18084">
    <property type="entry name" value="RsmE-like"/>
    <property type="match status" value="1"/>
</dbReference>
<dbReference type="SUPFAM" id="SSF75217">
    <property type="entry name" value="alpha/beta knot"/>
    <property type="match status" value="1"/>
</dbReference>
<dbReference type="InterPro" id="IPR015947">
    <property type="entry name" value="PUA-like_sf"/>
</dbReference>
<dbReference type="SUPFAM" id="SSF88697">
    <property type="entry name" value="PUA domain-like"/>
    <property type="match status" value="1"/>
</dbReference>
<evidence type="ECO:0000256" key="11">
    <source>
        <dbReference type="ARBA" id="ARBA00047944"/>
    </source>
</evidence>
<keyword evidence="8 12" id="KW-0808">Transferase</keyword>
<keyword evidence="16" id="KW-1185">Reference proteome</keyword>
<name>A0A366IG83_9FIRM</name>
<dbReference type="InterPro" id="IPR006700">
    <property type="entry name" value="RsmE"/>
</dbReference>
<proteinExistence type="inferred from homology"/>
<comment type="caution">
    <text evidence="15">The sequence shown here is derived from an EMBL/GenBank/DDBJ whole genome shotgun (WGS) entry which is preliminary data.</text>
</comment>
<evidence type="ECO:0000256" key="5">
    <source>
        <dbReference type="ARBA" id="ARBA00022490"/>
    </source>
</evidence>
<dbReference type="RefSeq" id="WP_113919492.1">
    <property type="nucleotide sequence ID" value="NZ_QNRX01000002.1"/>
</dbReference>
<dbReference type="GO" id="GO:0005737">
    <property type="term" value="C:cytoplasm"/>
    <property type="evidence" value="ECO:0007669"/>
    <property type="project" value="UniProtKB-SubCell"/>
</dbReference>
<evidence type="ECO:0000256" key="9">
    <source>
        <dbReference type="ARBA" id="ARBA00022691"/>
    </source>
</evidence>
<comment type="catalytic activity">
    <reaction evidence="11 12">
        <text>uridine(1498) in 16S rRNA + S-adenosyl-L-methionine = N(3)-methyluridine(1498) in 16S rRNA + S-adenosyl-L-homocysteine + H(+)</text>
        <dbReference type="Rhea" id="RHEA:42920"/>
        <dbReference type="Rhea" id="RHEA-COMP:10283"/>
        <dbReference type="Rhea" id="RHEA-COMP:10284"/>
        <dbReference type="ChEBI" id="CHEBI:15378"/>
        <dbReference type="ChEBI" id="CHEBI:57856"/>
        <dbReference type="ChEBI" id="CHEBI:59789"/>
        <dbReference type="ChEBI" id="CHEBI:65315"/>
        <dbReference type="ChEBI" id="CHEBI:74502"/>
        <dbReference type="EC" id="2.1.1.193"/>
    </reaction>
</comment>
<reference evidence="15 16" key="1">
    <citation type="submission" date="2018-06" db="EMBL/GenBank/DDBJ databases">
        <title>Genomic Encyclopedia of Type Strains, Phase IV (KMG-IV): sequencing the most valuable type-strain genomes for metagenomic binning, comparative biology and taxonomic classification.</title>
        <authorList>
            <person name="Goeker M."/>
        </authorList>
    </citation>
    <scope>NUCLEOTIDE SEQUENCE [LARGE SCALE GENOMIC DNA]</scope>
    <source>
        <strain evidence="15 16">DSM 22112</strain>
    </source>
</reference>
<dbReference type="AlphaFoldDB" id="A0A366IG83"/>
<dbReference type="Proteomes" id="UP000253490">
    <property type="component" value="Unassembled WGS sequence"/>
</dbReference>
<feature type="domain" description="Ribosomal RNA small subunit methyltransferase E PUA-like" evidence="14">
    <location>
        <begin position="19"/>
        <end position="65"/>
    </location>
</feature>
<dbReference type="InterPro" id="IPR029026">
    <property type="entry name" value="tRNA_m1G_MTases_N"/>
</dbReference>
<dbReference type="Gene3D" id="3.40.1280.10">
    <property type="match status" value="1"/>
</dbReference>
<keyword evidence="5 12" id="KW-0963">Cytoplasm</keyword>
<evidence type="ECO:0000313" key="16">
    <source>
        <dbReference type="Proteomes" id="UP000253490"/>
    </source>
</evidence>
<evidence type="ECO:0000256" key="7">
    <source>
        <dbReference type="ARBA" id="ARBA00022603"/>
    </source>
</evidence>
<dbReference type="EC" id="2.1.1.193" evidence="3 12"/>
<evidence type="ECO:0000256" key="4">
    <source>
        <dbReference type="ARBA" id="ARBA00013673"/>
    </source>
</evidence>
<comment type="subcellular location">
    <subcellularLocation>
        <location evidence="1 12">Cytoplasm</location>
    </subcellularLocation>
</comment>
<dbReference type="PANTHER" id="PTHR30027:SF3">
    <property type="entry name" value="16S RRNA (URACIL(1498)-N(3))-METHYLTRANSFERASE"/>
    <property type="match status" value="1"/>
</dbReference>
<evidence type="ECO:0000256" key="6">
    <source>
        <dbReference type="ARBA" id="ARBA00022552"/>
    </source>
</evidence>
<protein>
    <recommendedName>
        <fullName evidence="4 12">Ribosomal RNA small subunit methyltransferase E</fullName>
        <ecNumber evidence="3 12">2.1.1.193</ecNumber>
    </recommendedName>
</protein>